<dbReference type="EC" id="4.1.3.38" evidence="8 10"/>
<dbReference type="Gene3D" id="3.20.10.10">
    <property type="entry name" value="D-amino Acid Aminotransferase, subunit A, domain 2"/>
    <property type="match status" value="1"/>
</dbReference>
<evidence type="ECO:0000256" key="2">
    <source>
        <dbReference type="ARBA" id="ARBA00009320"/>
    </source>
</evidence>
<evidence type="ECO:0000256" key="10">
    <source>
        <dbReference type="NCBIfam" id="TIGR03461"/>
    </source>
</evidence>
<dbReference type="InterPro" id="IPR001544">
    <property type="entry name" value="Aminotrans_IV"/>
</dbReference>
<comment type="cofactor">
    <cofactor evidence="1 12">
        <name>pyridoxal 5'-phosphate</name>
        <dbReference type="ChEBI" id="CHEBI:597326"/>
    </cofactor>
</comment>
<dbReference type="GO" id="GO:0008696">
    <property type="term" value="F:4-amino-4-deoxychorismate lyase activity"/>
    <property type="evidence" value="ECO:0007669"/>
    <property type="project" value="UniProtKB-EC"/>
</dbReference>
<dbReference type="PANTHER" id="PTHR42743">
    <property type="entry name" value="AMINO-ACID AMINOTRANSFERASE"/>
    <property type="match status" value="1"/>
</dbReference>
<comment type="pathway">
    <text evidence="7">Cofactor biosynthesis; tetrahydrofolate biosynthesis; 4-aminobenzoate from chorismate: step 2/2.</text>
</comment>
<reference evidence="13 14" key="1">
    <citation type="submission" date="2023-07" db="EMBL/GenBank/DDBJ databases">
        <title>Sorghum-associated microbial communities from plants grown in Nebraska, USA.</title>
        <authorList>
            <person name="Schachtman D."/>
        </authorList>
    </citation>
    <scope>NUCLEOTIDE SEQUENCE [LARGE SCALE GENOMIC DNA]</scope>
    <source>
        <strain evidence="13 14">BE190</strain>
    </source>
</reference>
<dbReference type="PROSITE" id="PS00770">
    <property type="entry name" value="AA_TRANSFER_CLASS_4"/>
    <property type="match status" value="1"/>
</dbReference>
<dbReference type="InterPro" id="IPR036038">
    <property type="entry name" value="Aminotransferase-like"/>
</dbReference>
<evidence type="ECO:0000256" key="5">
    <source>
        <dbReference type="ARBA" id="ARBA00022909"/>
    </source>
</evidence>
<dbReference type="InterPro" id="IPR050571">
    <property type="entry name" value="Class-IV_PLP-Dep_Aminotrnsfr"/>
</dbReference>
<evidence type="ECO:0000256" key="7">
    <source>
        <dbReference type="ARBA" id="ARBA00035633"/>
    </source>
</evidence>
<sequence>MSINLPLISVNGILDSAISPLDRGFSYGDGVFETCRYSRGTIPLWNYHRERLSRSAERLKIPLNESLLAQYLDAMLAYLRNANIAHSVVKIILTRGVGGRGYRLPDQIVPTYCIGIFPCTPLQTEQYRNGVAVRICDLRLSQAPALAGMKHLNRLEYILARAEWQDEFAEGLLLDAQGRVVEATVSNLFVVKNNQLYTPDLSAAGVAGVMRRNITEELAPALGLACQIVNMELDFVRGADEIFLCNSVYGIWPVNMLVDDRQSVTATHTSYSSHQITRTLQQQLAHLLGE</sequence>
<organism evidence="13 14">
    <name type="scientific">Cellvibrio fibrivorans</name>
    <dbReference type="NCBI Taxonomy" id="126350"/>
    <lineage>
        <taxon>Bacteria</taxon>
        <taxon>Pseudomonadati</taxon>
        <taxon>Pseudomonadota</taxon>
        <taxon>Gammaproteobacteria</taxon>
        <taxon>Cellvibrionales</taxon>
        <taxon>Cellvibrionaceae</taxon>
        <taxon>Cellvibrio</taxon>
    </lineage>
</organism>
<keyword evidence="4 12" id="KW-0663">Pyridoxal phosphate</keyword>
<keyword evidence="5" id="KW-0289">Folate biosynthesis</keyword>
<dbReference type="Pfam" id="PF01063">
    <property type="entry name" value="Aminotran_4"/>
    <property type="match status" value="1"/>
</dbReference>
<evidence type="ECO:0000256" key="8">
    <source>
        <dbReference type="ARBA" id="ARBA00035676"/>
    </source>
</evidence>
<accession>A0ABU1UVI3</accession>
<dbReference type="InterPro" id="IPR017824">
    <property type="entry name" value="Aminodeoxychorismate_lyase_IV"/>
</dbReference>
<evidence type="ECO:0000313" key="13">
    <source>
        <dbReference type="EMBL" id="MDR7089208.1"/>
    </source>
</evidence>
<protein>
    <recommendedName>
        <fullName evidence="8 10">Aminodeoxychorismate lyase</fullName>
        <ecNumber evidence="8 10">4.1.3.38</ecNumber>
    </recommendedName>
</protein>
<dbReference type="CDD" id="cd01559">
    <property type="entry name" value="ADCL_like"/>
    <property type="match status" value="1"/>
</dbReference>
<evidence type="ECO:0000256" key="4">
    <source>
        <dbReference type="ARBA" id="ARBA00022898"/>
    </source>
</evidence>
<evidence type="ECO:0000256" key="3">
    <source>
        <dbReference type="ARBA" id="ARBA00011738"/>
    </source>
</evidence>
<dbReference type="SUPFAM" id="SSF56752">
    <property type="entry name" value="D-aminoacid aminotransferase-like PLP-dependent enzymes"/>
    <property type="match status" value="1"/>
</dbReference>
<evidence type="ECO:0000256" key="12">
    <source>
        <dbReference type="RuleBase" id="RU004516"/>
    </source>
</evidence>
<evidence type="ECO:0000256" key="9">
    <source>
        <dbReference type="ARBA" id="ARBA00049529"/>
    </source>
</evidence>
<comment type="caution">
    <text evidence="13">The sequence shown here is derived from an EMBL/GenBank/DDBJ whole genome shotgun (WGS) entry which is preliminary data.</text>
</comment>
<proteinExistence type="inferred from homology"/>
<dbReference type="RefSeq" id="WP_310070026.1">
    <property type="nucleotide sequence ID" value="NZ_JAVDVX010000002.1"/>
</dbReference>
<dbReference type="InterPro" id="IPR043131">
    <property type="entry name" value="BCAT-like_N"/>
</dbReference>
<evidence type="ECO:0000256" key="1">
    <source>
        <dbReference type="ARBA" id="ARBA00001933"/>
    </source>
</evidence>
<dbReference type="InterPro" id="IPR018300">
    <property type="entry name" value="Aminotrans_IV_CS"/>
</dbReference>
<gene>
    <name evidence="13" type="ORF">J2X05_001214</name>
</gene>
<comment type="subunit">
    <text evidence="3">Homodimer.</text>
</comment>
<comment type="similarity">
    <text evidence="2 11">Belongs to the class-IV pyridoxal-phosphate-dependent aminotransferase family.</text>
</comment>
<evidence type="ECO:0000256" key="6">
    <source>
        <dbReference type="ARBA" id="ARBA00023239"/>
    </source>
</evidence>
<evidence type="ECO:0000313" key="14">
    <source>
        <dbReference type="Proteomes" id="UP001253595"/>
    </source>
</evidence>
<dbReference type="EMBL" id="JAVDVX010000002">
    <property type="protein sequence ID" value="MDR7089208.1"/>
    <property type="molecule type" value="Genomic_DNA"/>
</dbReference>
<dbReference type="NCBIfam" id="TIGR03461">
    <property type="entry name" value="pabC_Proteo"/>
    <property type="match status" value="1"/>
</dbReference>
<comment type="catalytic activity">
    <reaction evidence="9">
        <text>4-amino-4-deoxychorismate = 4-aminobenzoate + pyruvate + H(+)</text>
        <dbReference type="Rhea" id="RHEA:16201"/>
        <dbReference type="ChEBI" id="CHEBI:15361"/>
        <dbReference type="ChEBI" id="CHEBI:15378"/>
        <dbReference type="ChEBI" id="CHEBI:17836"/>
        <dbReference type="ChEBI" id="CHEBI:58406"/>
        <dbReference type="EC" id="4.1.3.38"/>
    </reaction>
</comment>
<dbReference type="Proteomes" id="UP001253595">
    <property type="component" value="Unassembled WGS sequence"/>
</dbReference>
<dbReference type="NCBIfam" id="NF004761">
    <property type="entry name" value="PRK06092.1"/>
    <property type="match status" value="1"/>
</dbReference>
<evidence type="ECO:0000256" key="11">
    <source>
        <dbReference type="RuleBase" id="RU004106"/>
    </source>
</evidence>
<dbReference type="Gene3D" id="3.30.470.10">
    <property type="match status" value="1"/>
</dbReference>
<dbReference type="PANTHER" id="PTHR42743:SF2">
    <property type="entry name" value="AMINODEOXYCHORISMATE LYASE"/>
    <property type="match status" value="1"/>
</dbReference>
<keyword evidence="6 13" id="KW-0456">Lyase</keyword>
<name>A0ABU1UVI3_9GAMM</name>
<keyword evidence="14" id="KW-1185">Reference proteome</keyword>
<dbReference type="InterPro" id="IPR043132">
    <property type="entry name" value="BCAT-like_C"/>
</dbReference>